<proteinExistence type="predicted"/>
<protein>
    <submittedName>
        <fullName evidence="1">Uncharacterized protein</fullName>
    </submittedName>
</protein>
<reference evidence="2" key="1">
    <citation type="journal article" date="2019" name="Int. J. Syst. Evol. Microbiol.">
        <title>The Global Catalogue of Microorganisms (GCM) 10K type strain sequencing project: providing services to taxonomists for standard genome sequencing and annotation.</title>
        <authorList>
            <consortium name="The Broad Institute Genomics Platform"/>
            <consortium name="The Broad Institute Genome Sequencing Center for Infectious Disease"/>
            <person name="Wu L."/>
            <person name="Ma J."/>
        </authorList>
    </citation>
    <scope>NUCLEOTIDE SEQUENCE [LARGE SCALE GENOMIC DNA]</scope>
    <source>
        <strain evidence="2">JCM 16929</strain>
    </source>
</reference>
<comment type="caution">
    <text evidence="1">The sequence shown here is derived from an EMBL/GenBank/DDBJ whole genome shotgun (WGS) entry which is preliminary data.</text>
</comment>
<dbReference type="RefSeq" id="WP_344808498.1">
    <property type="nucleotide sequence ID" value="NZ_BAABAB010000039.1"/>
</dbReference>
<evidence type="ECO:0000313" key="2">
    <source>
        <dbReference type="Proteomes" id="UP001501490"/>
    </source>
</evidence>
<sequence length="45" mass="4796">MAELPVFMARIADGSVRVPVSAVPLTDVESAWQGDEPGRRTVLTA</sequence>
<dbReference type="Proteomes" id="UP001501490">
    <property type="component" value="Unassembled WGS sequence"/>
</dbReference>
<organism evidence="1 2">
    <name type="scientific">Microlunatus ginsengisoli</name>
    <dbReference type="NCBI Taxonomy" id="363863"/>
    <lineage>
        <taxon>Bacteria</taxon>
        <taxon>Bacillati</taxon>
        <taxon>Actinomycetota</taxon>
        <taxon>Actinomycetes</taxon>
        <taxon>Propionibacteriales</taxon>
        <taxon>Propionibacteriaceae</taxon>
        <taxon>Microlunatus</taxon>
    </lineage>
</organism>
<gene>
    <name evidence="1" type="ORF">GCM10022236_43320</name>
</gene>
<name>A0ABP7AM45_9ACTN</name>
<evidence type="ECO:0000313" key="1">
    <source>
        <dbReference type="EMBL" id="GAA3636030.1"/>
    </source>
</evidence>
<dbReference type="EMBL" id="BAABAB010000039">
    <property type="protein sequence ID" value="GAA3636030.1"/>
    <property type="molecule type" value="Genomic_DNA"/>
</dbReference>
<accession>A0ABP7AM45</accession>
<keyword evidence="2" id="KW-1185">Reference proteome</keyword>